<feature type="domain" description="ATP-grasp" evidence="16">
    <location>
        <begin position="107"/>
        <end position="313"/>
    </location>
</feature>
<dbReference type="GO" id="GO:0009113">
    <property type="term" value="P:purine nucleobase biosynthetic process"/>
    <property type="evidence" value="ECO:0007669"/>
    <property type="project" value="InterPro"/>
</dbReference>
<evidence type="ECO:0000256" key="9">
    <source>
        <dbReference type="ARBA" id="ARBA00022840"/>
    </source>
</evidence>
<dbReference type="RefSeq" id="WP_123929838.1">
    <property type="nucleotide sequence ID" value="NZ_RKRE01000002.1"/>
</dbReference>
<comment type="catalytic activity">
    <reaction evidence="14">
        <text>5-phospho-beta-D-ribosylamine + glycine + ATP = N(1)-(5-phospho-beta-D-ribosyl)glycinamide + ADP + phosphate + H(+)</text>
        <dbReference type="Rhea" id="RHEA:17453"/>
        <dbReference type="ChEBI" id="CHEBI:15378"/>
        <dbReference type="ChEBI" id="CHEBI:30616"/>
        <dbReference type="ChEBI" id="CHEBI:43474"/>
        <dbReference type="ChEBI" id="CHEBI:57305"/>
        <dbReference type="ChEBI" id="CHEBI:58681"/>
        <dbReference type="ChEBI" id="CHEBI:143788"/>
        <dbReference type="ChEBI" id="CHEBI:456216"/>
        <dbReference type="EC" id="6.3.4.13"/>
    </reaction>
</comment>
<evidence type="ECO:0000256" key="13">
    <source>
        <dbReference type="ARBA" id="ARBA00042864"/>
    </source>
</evidence>
<dbReference type="InterPro" id="IPR011761">
    <property type="entry name" value="ATP-grasp"/>
</dbReference>
<evidence type="ECO:0000256" key="14">
    <source>
        <dbReference type="HAMAP-Rule" id="MF_00138"/>
    </source>
</evidence>
<evidence type="ECO:0000256" key="3">
    <source>
        <dbReference type="ARBA" id="ARBA00005174"/>
    </source>
</evidence>
<dbReference type="Gene3D" id="3.90.600.10">
    <property type="entry name" value="Phosphoribosylglycinamide synthetase, C-terminal domain"/>
    <property type="match status" value="1"/>
</dbReference>
<dbReference type="InterPro" id="IPR020560">
    <property type="entry name" value="PRibGlycinamide_synth_C-dom"/>
</dbReference>
<dbReference type="GO" id="GO:0005524">
    <property type="term" value="F:ATP binding"/>
    <property type="evidence" value="ECO:0007669"/>
    <property type="project" value="UniProtKB-UniRule"/>
</dbReference>
<dbReference type="UniPathway" id="UPA00074">
    <property type="reaction ID" value="UER00125"/>
</dbReference>
<evidence type="ECO:0000313" key="17">
    <source>
        <dbReference type="EMBL" id="RPF47079.1"/>
    </source>
</evidence>
<dbReference type="SUPFAM" id="SSF51246">
    <property type="entry name" value="Rudiment single hybrid motif"/>
    <property type="match status" value="1"/>
</dbReference>
<dbReference type="PANTHER" id="PTHR43472:SF1">
    <property type="entry name" value="PHOSPHORIBOSYLAMINE--GLYCINE LIGASE, CHLOROPLASTIC"/>
    <property type="match status" value="1"/>
</dbReference>
<dbReference type="InterPro" id="IPR037123">
    <property type="entry name" value="PRibGlycinamide_synth_C_sf"/>
</dbReference>
<dbReference type="OrthoDB" id="9807240at2"/>
<evidence type="ECO:0000256" key="8">
    <source>
        <dbReference type="ARBA" id="ARBA00022755"/>
    </source>
</evidence>
<dbReference type="Gene3D" id="3.40.50.20">
    <property type="match status" value="1"/>
</dbReference>
<evidence type="ECO:0000256" key="2">
    <source>
        <dbReference type="ARBA" id="ARBA00001946"/>
    </source>
</evidence>
<evidence type="ECO:0000256" key="4">
    <source>
        <dbReference type="ARBA" id="ARBA00013255"/>
    </source>
</evidence>
<dbReference type="GO" id="GO:0006189">
    <property type="term" value="P:'de novo' IMP biosynthetic process"/>
    <property type="evidence" value="ECO:0007669"/>
    <property type="project" value="UniProtKB-UniRule"/>
</dbReference>
<dbReference type="SMART" id="SM01210">
    <property type="entry name" value="GARS_C"/>
    <property type="match status" value="1"/>
</dbReference>
<keyword evidence="8 14" id="KW-0658">Purine biosynthesis</keyword>
<evidence type="ECO:0000313" key="18">
    <source>
        <dbReference type="Proteomes" id="UP000282654"/>
    </source>
</evidence>
<organism evidence="17 18">
    <name type="scientific">Thermodesulfitimonas autotrophica</name>
    <dbReference type="NCBI Taxonomy" id="1894989"/>
    <lineage>
        <taxon>Bacteria</taxon>
        <taxon>Bacillati</taxon>
        <taxon>Bacillota</taxon>
        <taxon>Clostridia</taxon>
        <taxon>Thermoanaerobacterales</taxon>
        <taxon>Thermoanaerobacteraceae</taxon>
        <taxon>Thermodesulfitimonas</taxon>
    </lineage>
</organism>
<evidence type="ECO:0000256" key="1">
    <source>
        <dbReference type="ARBA" id="ARBA00001936"/>
    </source>
</evidence>
<dbReference type="PROSITE" id="PS50975">
    <property type="entry name" value="ATP_GRASP"/>
    <property type="match status" value="1"/>
</dbReference>
<name>A0A3N5APP5_9THEO</name>
<dbReference type="SUPFAM" id="SSF56059">
    <property type="entry name" value="Glutathione synthetase ATP-binding domain-like"/>
    <property type="match status" value="1"/>
</dbReference>
<keyword evidence="18" id="KW-1185">Reference proteome</keyword>
<dbReference type="InterPro" id="IPR016185">
    <property type="entry name" value="PreATP-grasp_dom_sf"/>
</dbReference>
<dbReference type="InterPro" id="IPR000115">
    <property type="entry name" value="PRibGlycinamide_synth"/>
</dbReference>
<dbReference type="InterPro" id="IPR020561">
    <property type="entry name" value="PRibGlycinamid_synth_ATP-grasp"/>
</dbReference>
<evidence type="ECO:0000256" key="6">
    <source>
        <dbReference type="ARBA" id="ARBA00022723"/>
    </source>
</evidence>
<comment type="similarity">
    <text evidence="11 14">Belongs to the GARS family.</text>
</comment>
<keyword evidence="5 14" id="KW-0436">Ligase</keyword>
<dbReference type="NCBIfam" id="TIGR00877">
    <property type="entry name" value="purD"/>
    <property type="match status" value="1"/>
</dbReference>
<comment type="pathway">
    <text evidence="3 14">Purine metabolism; IMP biosynthesis via de novo pathway; N(1)-(5-phospho-D-ribosyl)glycinamide from 5-phospho-alpha-D-ribose 1-diphosphate: step 2/2.</text>
</comment>
<dbReference type="Pfam" id="PF02843">
    <property type="entry name" value="GARS_C"/>
    <property type="match status" value="1"/>
</dbReference>
<dbReference type="Pfam" id="PF01071">
    <property type="entry name" value="GARS_A"/>
    <property type="match status" value="1"/>
</dbReference>
<keyword evidence="7 15" id="KW-0547">Nucleotide-binding</keyword>
<gene>
    <name evidence="14" type="primary">purD</name>
    <name evidence="17" type="ORF">EDD75_1351</name>
</gene>
<evidence type="ECO:0000256" key="10">
    <source>
        <dbReference type="ARBA" id="ARBA00023211"/>
    </source>
</evidence>
<evidence type="ECO:0000259" key="16">
    <source>
        <dbReference type="PROSITE" id="PS50975"/>
    </source>
</evidence>
<dbReference type="PANTHER" id="PTHR43472">
    <property type="entry name" value="PHOSPHORIBOSYLAMINE--GLYCINE LIGASE"/>
    <property type="match status" value="1"/>
</dbReference>
<dbReference type="FunFam" id="3.90.600.10:FF:000001">
    <property type="entry name" value="Trifunctional purine biosynthetic protein adenosine-3"/>
    <property type="match status" value="1"/>
</dbReference>
<comment type="cofactor">
    <cofactor evidence="1">
        <name>Mn(2+)</name>
        <dbReference type="ChEBI" id="CHEBI:29035"/>
    </cofactor>
</comment>
<evidence type="ECO:0000256" key="7">
    <source>
        <dbReference type="ARBA" id="ARBA00022741"/>
    </source>
</evidence>
<dbReference type="GO" id="GO:0046872">
    <property type="term" value="F:metal ion binding"/>
    <property type="evidence" value="ECO:0007669"/>
    <property type="project" value="UniProtKB-KW"/>
</dbReference>
<dbReference type="Pfam" id="PF02844">
    <property type="entry name" value="GARS_N"/>
    <property type="match status" value="1"/>
</dbReference>
<protein>
    <recommendedName>
        <fullName evidence="4 14">Phosphoribosylamine--glycine ligase</fullName>
        <ecNumber evidence="4 14">6.3.4.13</ecNumber>
    </recommendedName>
    <alternativeName>
        <fullName evidence="14">GARS</fullName>
    </alternativeName>
    <alternativeName>
        <fullName evidence="12 14">Glycinamide ribonucleotide synthetase</fullName>
    </alternativeName>
    <alternativeName>
        <fullName evidence="13 14">Phosphoribosylglycinamide synthetase</fullName>
    </alternativeName>
</protein>
<accession>A0A3N5APP5</accession>
<dbReference type="Gene3D" id="3.30.1490.20">
    <property type="entry name" value="ATP-grasp fold, A domain"/>
    <property type="match status" value="1"/>
</dbReference>
<keyword evidence="9 15" id="KW-0067">ATP-binding</keyword>
<keyword evidence="6" id="KW-0479">Metal-binding</keyword>
<dbReference type="SMART" id="SM01209">
    <property type="entry name" value="GARS_A"/>
    <property type="match status" value="1"/>
</dbReference>
<dbReference type="GO" id="GO:0004637">
    <property type="term" value="F:phosphoribosylamine-glycine ligase activity"/>
    <property type="evidence" value="ECO:0007669"/>
    <property type="project" value="UniProtKB-UniRule"/>
</dbReference>
<reference evidence="17 18" key="1">
    <citation type="submission" date="2018-11" db="EMBL/GenBank/DDBJ databases">
        <title>Genomic Encyclopedia of Type Strains, Phase IV (KMG-IV): sequencing the most valuable type-strain genomes for metagenomic binning, comparative biology and taxonomic classification.</title>
        <authorList>
            <person name="Goeker M."/>
        </authorList>
    </citation>
    <scope>NUCLEOTIDE SEQUENCE [LARGE SCALE GENOMIC DNA]</scope>
    <source>
        <strain evidence="17 18">DSM 102936</strain>
    </source>
</reference>
<proteinExistence type="inferred from homology"/>
<sequence length="422" mass="43926">MKVLVVGGGGREHALVWKISQSPRVERIFCAPGNAGIAQHAACVGIKAEDVAGLLDFARREGIDLTVVGPEAPLSAGIVDAFEAAGLRIFGPRQAAARLEASKVFAKELMLKYGVPTAEAAIFDAPADAIRYVRARGGPCVVKAEGLAAGKGVVVADDPAAAEAAIRHIMEEKAFGAAGERVLVEERLAGEEASVLAFTDGETVLPLLPAQDHKPVFDGDKGPNTGGMGAYAPAPAVTPALLKQIETEILLPVVRGLRAEGIVYKGVLYAGLMLTTAGPRVLEFNVRFGDPEAQPLLYLLRSDLVAVMEAVLAGKLGEVKLDWHPGAAVCVVLAAAGYPGSYRKGDVIEGLEDVPPDAMVFHAGTAVVDGKLVTAGGRVLGVTARGPDVRAAIARAYAAVAKIKFAGMHYRRDIGQKALART</sequence>
<dbReference type="FunFam" id="3.40.50.20:FF:000006">
    <property type="entry name" value="Phosphoribosylamine--glycine ligase, chloroplastic"/>
    <property type="match status" value="1"/>
</dbReference>
<dbReference type="InterPro" id="IPR013815">
    <property type="entry name" value="ATP_grasp_subdomain_1"/>
</dbReference>
<dbReference type="InterPro" id="IPR020562">
    <property type="entry name" value="PRibGlycinamide_synth_N"/>
</dbReference>
<dbReference type="AlphaFoldDB" id="A0A3N5APP5"/>
<dbReference type="HAMAP" id="MF_00138">
    <property type="entry name" value="GARS"/>
    <property type="match status" value="1"/>
</dbReference>
<dbReference type="EC" id="6.3.4.13" evidence="4 14"/>
<dbReference type="Gene3D" id="3.30.470.20">
    <property type="entry name" value="ATP-grasp fold, B domain"/>
    <property type="match status" value="1"/>
</dbReference>
<dbReference type="InterPro" id="IPR011054">
    <property type="entry name" value="Rudment_hybrid_motif"/>
</dbReference>
<comment type="cofactor">
    <cofactor evidence="2">
        <name>Mg(2+)</name>
        <dbReference type="ChEBI" id="CHEBI:18420"/>
    </cofactor>
</comment>
<dbReference type="EMBL" id="RKRE01000002">
    <property type="protein sequence ID" value="RPF47079.1"/>
    <property type="molecule type" value="Genomic_DNA"/>
</dbReference>
<evidence type="ECO:0000256" key="12">
    <source>
        <dbReference type="ARBA" id="ARBA00042242"/>
    </source>
</evidence>
<keyword evidence="10" id="KW-0464">Manganese</keyword>
<comment type="caution">
    <text evidence="17">The sequence shown here is derived from an EMBL/GenBank/DDBJ whole genome shotgun (WGS) entry which is preliminary data.</text>
</comment>
<dbReference type="InterPro" id="IPR020559">
    <property type="entry name" value="PRibGlycinamide_synth_CS"/>
</dbReference>
<evidence type="ECO:0000256" key="5">
    <source>
        <dbReference type="ARBA" id="ARBA00022598"/>
    </source>
</evidence>
<evidence type="ECO:0000256" key="15">
    <source>
        <dbReference type="PROSITE-ProRule" id="PRU00409"/>
    </source>
</evidence>
<dbReference type="Proteomes" id="UP000282654">
    <property type="component" value="Unassembled WGS sequence"/>
</dbReference>
<dbReference type="PROSITE" id="PS00184">
    <property type="entry name" value="GARS"/>
    <property type="match status" value="1"/>
</dbReference>
<dbReference type="FunFam" id="3.30.470.20:FF:000018">
    <property type="entry name" value="Trifunctional purine biosynthetic protein adenosine-3"/>
    <property type="match status" value="1"/>
</dbReference>
<dbReference type="SUPFAM" id="SSF52440">
    <property type="entry name" value="PreATP-grasp domain"/>
    <property type="match status" value="1"/>
</dbReference>
<evidence type="ECO:0000256" key="11">
    <source>
        <dbReference type="ARBA" id="ARBA00038345"/>
    </source>
</evidence>